<feature type="compositionally biased region" description="Acidic residues" evidence="1">
    <location>
        <begin position="48"/>
        <end position="60"/>
    </location>
</feature>
<organism evidence="2 3">
    <name type="scientific">Tortispora caseinolytica NRRL Y-17796</name>
    <dbReference type="NCBI Taxonomy" id="767744"/>
    <lineage>
        <taxon>Eukaryota</taxon>
        <taxon>Fungi</taxon>
        <taxon>Dikarya</taxon>
        <taxon>Ascomycota</taxon>
        <taxon>Saccharomycotina</taxon>
        <taxon>Trigonopsidomycetes</taxon>
        <taxon>Trigonopsidales</taxon>
        <taxon>Trigonopsidaceae</taxon>
        <taxon>Tortispora</taxon>
    </lineage>
</organism>
<name>A0A1E4T9F6_9ASCO</name>
<protein>
    <submittedName>
        <fullName evidence="2">Uncharacterized protein</fullName>
    </submittedName>
</protein>
<feature type="compositionally biased region" description="Basic and acidic residues" evidence="1">
    <location>
        <begin position="37"/>
        <end position="47"/>
    </location>
</feature>
<dbReference type="AlphaFoldDB" id="A0A1E4T9F6"/>
<keyword evidence="3" id="KW-1185">Reference proteome</keyword>
<feature type="compositionally biased region" description="Acidic residues" evidence="1">
    <location>
        <begin position="67"/>
        <end position="84"/>
    </location>
</feature>
<proteinExistence type="predicted"/>
<evidence type="ECO:0000313" key="3">
    <source>
        <dbReference type="Proteomes" id="UP000095023"/>
    </source>
</evidence>
<dbReference type="EMBL" id="KV453844">
    <property type="protein sequence ID" value="ODV88369.1"/>
    <property type="molecule type" value="Genomic_DNA"/>
</dbReference>
<evidence type="ECO:0000313" key="2">
    <source>
        <dbReference type="EMBL" id="ODV88369.1"/>
    </source>
</evidence>
<accession>A0A1E4T9F6</accession>
<feature type="region of interest" description="Disordered" evidence="1">
    <location>
        <begin position="37"/>
        <end position="84"/>
    </location>
</feature>
<sequence>MSSYGLTEVDIPAWRYELVLLDDCLRVQQCDAAHLDGHERIRIKNEREDEDAGEGPDDDLSLGSDSMNDEDYSEMEEEDAEDEE</sequence>
<dbReference type="Proteomes" id="UP000095023">
    <property type="component" value="Unassembled WGS sequence"/>
</dbReference>
<evidence type="ECO:0000256" key="1">
    <source>
        <dbReference type="SAM" id="MobiDB-lite"/>
    </source>
</evidence>
<reference evidence="3" key="1">
    <citation type="submission" date="2016-02" db="EMBL/GenBank/DDBJ databases">
        <title>Comparative genomics of biotechnologically important yeasts.</title>
        <authorList>
            <consortium name="DOE Joint Genome Institute"/>
            <person name="Riley R."/>
            <person name="Haridas S."/>
            <person name="Wolfe K.H."/>
            <person name="Lopes M.R."/>
            <person name="Hittinger C.T."/>
            <person name="Goker M."/>
            <person name="Salamov A."/>
            <person name="Wisecaver J."/>
            <person name="Long T.M."/>
            <person name="Aerts A.L."/>
            <person name="Barry K."/>
            <person name="Choi C."/>
            <person name="Clum A."/>
            <person name="Coughlan A.Y."/>
            <person name="Deshpande S."/>
            <person name="Douglass A.P."/>
            <person name="Hanson S.J."/>
            <person name="Klenk H.-P."/>
            <person name="Labutti K."/>
            <person name="Lapidus A."/>
            <person name="Lindquist E."/>
            <person name="Lipzen A."/>
            <person name="Meier-Kolthoff J.P."/>
            <person name="Ohm R.A."/>
            <person name="Otillar R.P."/>
            <person name="Pangilinan J."/>
            <person name="Peng Y."/>
            <person name="Rokas A."/>
            <person name="Rosa C.A."/>
            <person name="Scheuner C."/>
            <person name="Sibirny A.A."/>
            <person name="Slot J.C."/>
            <person name="Stielow J.B."/>
            <person name="Sun H."/>
            <person name="Kurtzman C.P."/>
            <person name="Blackwell M."/>
            <person name="Jeffries T.W."/>
            <person name="Grigoriev I.V."/>
        </authorList>
    </citation>
    <scope>NUCLEOTIDE SEQUENCE [LARGE SCALE GENOMIC DNA]</scope>
    <source>
        <strain evidence="3">NRRL Y-17796</strain>
    </source>
</reference>
<gene>
    <name evidence="2" type="ORF">CANCADRAFT_4502</name>
</gene>